<reference evidence="2 3" key="1">
    <citation type="submission" date="2015-10" db="EMBL/GenBank/DDBJ databases">
        <title>Pseudomonas helleri sp. nov. and Pseudomonas weihenstephanensis sp. nov., isolated from raw cows milk.</title>
        <authorList>
            <person name="Von Neubeck M."/>
            <person name="Huptas C."/>
            <person name="Wenning M."/>
            <person name="Scherer S."/>
        </authorList>
    </citation>
    <scope>NUCLEOTIDE SEQUENCE [LARGE SCALE GENOMIC DNA]</scope>
    <source>
        <strain evidence="2 3">BSTT44</strain>
    </source>
</reference>
<evidence type="ECO:0000313" key="2">
    <source>
        <dbReference type="EMBL" id="KQB52343.1"/>
    </source>
</evidence>
<feature type="region of interest" description="Disordered" evidence="1">
    <location>
        <begin position="1"/>
        <end position="21"/>
    </location>
</feature>
<protein>
    <submittedName>
        <fullName evidence="2">Uncharacterized protein</fullName>
    </submittedName>
</protein>
<comment type="caution">
    <text evidence="2">The sequence shown here is derived from an EMBL/GenBank/DDBJ whole genome shotgun (WGS) entry which is preliminary data.</text>
</comment>
<organism evidence="2 3">
    <name type="scientific">Pseudomonas endophytica</name>
    <dbReference type="NCBI Taxonomy" id="1563157"/>
    <lineage>
        <taxon>Bacteria</taxon>
        <taxon>Pseudomonadati</taxon>
        <taxon>Pseudomonadota</taxon>
        <taxon>Gammaproteobacteria</taxon>
        <taxon>Pseudomonadales</taxon>
        <taxon>Pseudomonadaceae</taxon>
        <taxon>Pseudomonas</taxon>
    </lineage>
</organism>
<keyword evidence="3" id="KW-1185">Reference proteome</keyword>
<proteinExistence type="predicted"/>
<dbReference type="AlphaFoldDB" id="A0A0Q0SLN2"/>
<dbReference type="Proteomes" id="UP000050342">
    <property type="component" value="Unassembled WGS sequence"/>
</dbReference>
<evidence type="ECO:0000256" key="1">
    <source>
        <dbReference type="SAM" id="MobiDB-lite"/>
    </source>
</evidence>
<name>A0A0Q0SLN2_9PSED</name>
<accession>A0A0Q0SLN2</accession>
<sequence>MPIPIALSCPQHQAGDETTEGEAGKYRLNVQHCASTASSENDTEASRQGDDGFGQAAGHSRYVLTHNSLRCD</sequence>
<evidence type="ECO:0000313" key="3">
    <source>
        <dbReference type="Proteomes" id="UP000050342"/>
    </source>
</evidence>
<dbReference type="EMBL" id="LLWH01000200">
    <property type="protein sequence ID" value="KQB52343.1"/>
    <property type="molecule type" value="Genomic_DNA"/>
</dbReference>
<feature type="region of interest" description="Disordered" evidence="1">
    <location>
        <begin position="35"/>
        <end position="58"/>
    </location>
</feature>
<gene>
    <name evidence="2" type="ORF">AQS70_14760</name>
</gene>